<keyword evidence="4" id="KW-0255">Endonuclease</keyword>
<dbReference type="InterPro" id="IPR025745">
    <property type="entry name" value="Mrr-like_N_dom"/>
</dbReference>
<feature type="domain" description="Restriction endonuclease type IV Mrr" evidence="2">
    <location>
        <begin position="178"/>
        <end position="296"/>
    </location>
</feature>
<dbReference type="Pfam" id="PF04471">
    <property type="entry name" value="Mrr_cat"/>
    <property type="match status" value="1"/>
</dbReference>
<dbReference type="SUPFAM" id="SSF52980">
    <property type="entry name" value="Restriction endonuclease-like"/>
    <property type="match status" value="1"/>
</dbReference>
<proteinExistence type="predicted"/>
<accession>A0AA89I0N5</accession>
<dbReference type="GO" id="GO:0003677">
    <property type="term" value="F:DNA binding"/>
    <property type="evidence" value="ECO:0007669"/>
    <property type="project" value="InterPro"/>
</dbReference>
<dbReference type="AlphaFoldDB" id="A0AA89I0N5"/>
<keyword evidence="4" id="KW-0540">Nuclease</keyword>
<comment type="caution">
    <text evidence="4">The sequence shown here is derived from an EMBL/GenBank/DDBJ whole genome shotgun (WGS) entry which is preliminary data.</text>
</comment>
<gene>
    <name evidence="4" type="ORF">FC90_GL001059</name>
</gene>
<reference evidence="4 5" key="1">
    <citation type="journal article" date="2015" name="Genome Announc.">
        <title>Expanding the biotechnology potential of lactobacilli through comparative genomics of 213 strains and associated genera.</title>
        <authorList>
            <person name="Sun Z."/>
            <person name="Harris H.M."/>
            <person name="McCann A."/>
            <person name="Guo C."/>
            <person name="Argimon S."/>
            <person name="Zhang W."/>
            <person name="Yang X."/>
            <person name="Jeffery I.B."/>
            <person name="Cooney J.C."/>
            <person name="Kagawa T.F."/>
            <person name="Liu W."/>
            <person name="Song Y."/>
            <person name="Salvetti E."/>
            <person name="Wrobel A."/>
            <person name="Rasinkangas P."/>
            <person name="Parkhill J."/>
            <person name="Rea M.C."/>
            <person name="O'Sullivan O."/>
            <person name="Ritari J."/>
            <person name="Douillard F.P."/>
            <person name="Paul Ross R."/>
            <person name="Yang R."/>
            <person name="Briner A.E."/>
            <person name="Felis G.E."/>
            <person name="de Vos W.M."/>
            <person name="Barrangou R."/>
            <person name="Klaenhammer T.R."/>
            <person name="Caufield P.W."/>
            <person name="Cui Y."/>
            <person name="Zhang H."/>
            <person name="O'Toole P.W."/>
        </authorList>
    </citation>
    <scope>NUCLEOTIDE SEQUENCE [LARGE SCALE GENOMIC DNA]</scope>
    <source>
        <strain evidence="4 5">DSM 20719</strain>
    </source>
</reference>
<dbReference type="InterPro" id="IPR011856">
    <property type="entry name" value="tRNA_endonuc-like_dom_sf"/>
</dbReference>
<dbReference type="InterPro" id="IPR052906">
    <property type="entry name" value="Type_IV_Methyl-Rstrct_Enzyme"/>
</dbReference>
<dbReference type="Gene3D" id="3.40.1350.10">
    <property type="match status" value="1"/>
</dbReference>
<dbReference type="Pfam" id="PF14338">
    <property type="entry name" value="Mrr_N"/>
    <property type="match status" value="1"/>
</dbReference>
<dbReference type="GO" id="GO:0015666">
    <property type="term" value="F:restriction endodeoxyribonuclease activity"/>
    <property type="evidence" value="ECO:0007669"/>
    <property type="project" value="TreeGrafter"/>
</dbReference>
<sequence length="323" mass="36134">MTIETDYKNLKLCKHGLPTWDAMLPVALSVASKQSSAISRKEFSEAIVNSLQLPDNLRQLKSEKYPDVNIIDSRTTFPISELTIGGLIERPKRGFYLITPLGKQLLEQYGGKLTSEIIHKLPQFIQHQDELKQKGNLEKTEDSQSTDNSDSVEPIQTVDSIVKDYNDTVSIDLLDRIRKGTPYFFEKLVVELLSAMGYKGTNGQAFVTQKSNDSGIDGIINQDALGTSTVYIQAKRHQVGNNVGRNEMQAFFGALSGFGSDRGVFITTSNFSNGAIEYAKNQHIVLINGIRLSDLMLQYQVGVNVKKQYTTFDIDEDFFIEDD</sequence>
<feature type="domain" description="Restriction system protein Mrr-like N-terminal" evidence="3">
    <location>
        <begin position="23"/>
        <end position="107"/>
    </location>
</feature>
<evidence type="ECO:0000259" key="3">
    <source>
        <dbReference type="Pfam" id="PF14338"/>
    </source>
</evidence>
<dbReference type="GO" id="GO:0009307">
    <property type="term" value="P:DNA restriction-modification system"/>
    <property type="evidence" value="ECO:0007669"/>
    <property type="project" value="InterPro"/>
</dbReference>
<evidence type="ECO:0000313" key="5">
    <source>
        <dbReference type="Proteomes" id="UP000050823"/>
    </source>
</evidence>
<dbReference type="InterPro" id="IPR007560">
    <property type="entry name" value="Restrct_endonuc_IV_Mrr"/>
</dbReference>
<evidence type="ECO:0000259" key="2">
    <source>
        <dbReference type="Pfam" id="PF04471"/>
    </source>
</evidence>
<evidence type="ECO:0000256" key="1">
    <source>
        <dbReference type="ARBA" id="ARBA00022801"/>
    </source>
</evidence>
<keyword evidence="1" id="KW-0378">Hydrolase</keyword>
<name>A0AA89I0N5_9LACO</name>
<dbReference type="PANTHER" id="PTHR30015">
    <property type="entry name" value="MRR RESTRICTION SYSTEM PROTEIN"/>
    <property type="match status" value="1"/>
</dbReference>
<dbReference type="EMBL" id="AYZB01000035">
    <property type="protein sequence ID" value="KRM22456.1"/>
    <property type="molecule type" value="Genomic_DNA"/>
</dbReference>
<organism evidence="4 5">
    <name type="scientific">Latilactobacillus graminis DSM 20719</name>
    <dbReference type="NCBI Taxonomy" id="1423752"/>
    <lineage>
        <taxon>Bacteria</taxon>
        <taxon>Bacillati</taxon>
        <taxon>Bacillota</taxon>
        <taxon>Bacilli</taxon>
        <taxon>Lactobacillales</taxon>
        <taxon>Lactobacillaceae</taxon>
        <taxon>Latilactobacillus</taxon>
    </lineage>
</organism>
<dbReference type="RefSeq" id="WP_057908433.1">
    <property type="nucleotide sequence ID" value="NZ_AYZB01000035.1"/>
</dbReference>
<dbReference type="Proteomes" id="UP000050823">
    <property type="component" value="Unassembled WGS sequence"/>
</dbReference>
<dbReference type="InterPro" id="IPR011335">
    <property type="entry name" value="Restrct_endonuc-II-like"/>
</dbReference>
<evidence type="ECO:0000313" key="4">
    <source>
        <dbReference type="EMBL" id="KRM22456.1"/>
    </source>
</evidence>
<protein>
    <submittedName>
        <fullName evidence="4">Restriction endonuclease family protein</fullName>
    </submittedName>
</protein>
<dbReference type="PANTHER" id="PTHR30015:SF7">
    <property type="entry name" value="TYPE IV METHYL-DIRECTED RESTRICTION ENZYME ECOKMRR"/>
    <property type="match status" value="1"/>
</dbReference>